<evidence type="ECO:0000313" key="1">
    <source>
        <dbReference type="EMBL" id="CAD7425180.1"/>
    </source>
</evidence>
<organism evidence="1">
    <name type="scientific">Timema monikensis</name>
    <dbReference type="NCBI Taxonomy" id="170555"/>
    <lineage>
        <taxon>Eukaryota</taxon>
        <taxon>Metazoa</taxon>
        <taxon>Ecdysozoa</taxon>
        <taxon>Arthropoda</taxon>
        <taxon>Hexapoda</taxon>
        <taxon>Insecta</taxon>
        <taxon>Pterygota</taxon>
        <taxon>Neoptera</taxon>
        <taxon>Polyneoptera</taxon>
        <taxon>Phasmatodea</taxon>
        <taxon>Timematodea</taxon>
        <taxon>Timematoidea</taxon>
        <taxon>Timematidae</taxon>
        <taxon>Timema</taxon>
    </lineage>
</organism>
<dbReference type="AlphaFoldDB" id="A0A7R9HM63"/>
<accession>A0A7R9HM63</accession>
<dbReference type="PANTHER" id="PTHR15922:SF2">
    <property type="entry name" value="NBAS SUBUNIT OF NRZ TETHERING COMPLEX"/>
    <property type="match status" value="1"/>
</dbReference>
<protein>
    <recommendedName>
        <fullName evidence="2">Sec39 domain-containing protein</fullName>
    </recommendedName>
</protein>
<dbReference type="EMBL" id="OB792897">
    <property type="protein sequence ID" value="CAD7425180.1"/>
    <property type="molecule type" value="Genomic_DNA"/>
</dbReference>
<dbReference type="GO" id="GO:0070939">
    <property type="term" value="C:Dsl1/NZR complex"/>
    <property type="evidence" value="ECO:0007669"/>
    <property type="project" value="TreeGrafter"/>
</dbReference>
<evidence type="ECO:0008006" key="2">
    <source>
        <dbReference type="Google" id="ProtNLM"/>
    </source>
</evidence>
<gene>
    <name evidence="1" type="ORF">TMSB3V08_LOCUS2097</name>
</gene>
<sequence>MKWGKAMGSMLVGIYHYIVQSSRYTIVVCLQLITHVAQIIEASQTGDTHPCWPLLLKYQGLLEDYLQGERLQALGCGVDLQRFTFDSEYQRDTILGLAMTEEDDKFQLAVELGSRHNVSASEIAARHVTSLLLQGGDTARLATKLADSRLNQLLKSDSEQACSRLEENIYPNMDGRDHQSLGLYFTLLGRVAPDSPVHSLLPREHLRLLHKVKATSADIDYKLLVEPNADVLKGLEPVLTKDNVGMVAKLLKSLSHSSVQPGALYGVLAQKEFFQSLGERLTNAECLRLIERCATHFSKMTAADMVSFVQGTCFSERAAELMNTGCRRALLIRAVELCEDDALRLRGDQRAQQWELATTLNSDSRNLQQLSTQTLGTCNNSQLRQRELATTLNSDNGNLQQLFNSDSGNLQQLSTQTVGTCNNSQLRQWELATTLNSDSGNLHINGEEWAFGIATLRRWLNHLETISSRLPNDQSSTGSADFKHLYRLLDISRGEPDSVREVMKRAVHSSIPLTFVQLLLTLPPGTPPTLEKLLGDLLHEAMVSPRLESESVLSAVLRRLQEVASLEQRDASAVVWRQLEPLCGDLSLSPGVRLQALTLVQTLNQSPEDSTTKLLYHHAQALVATGWPDTVITLQESDLATESARYDLFQRLLAHAESWGHFTTLAQLLQEWPHFCEVSPSPWTTFISKLIRQGDLESENVATLLENILEGNVLSAQDVECVVVDCEETVEHSLLLLVCLLPKHPSLHVLAVSLIHSHNTSIEGDLTPRVLALLLNRGLLASVVGTPVYPQLIESALSGDKAPTIDKLVDQLLSAGCEPEASMLRFLHLGVPPSLTTFSAALAALRSK</sequence>
<dbReference type="GO" id="GO:0006890">
    <property type="term" value="P:retrograde vesicle-mediated transport, Golgi to endoplasmic reticulum"/>
    <property type="evidence" value="ECO:0007669"/>
    <property type="project" value="TreeGrafter"/>
</dbReference>
<dbReference type="GO" id="GO:0000149">
    <property type="term" value="F:SNARE binding"/>
    <property type="evidence" value="ECO:0007669"/>
    <property type="project" value="TreeGrafter"/>
</dbReference>
<name>A0A7R9HM63_9NEOP</name>
<proteinExistence type="predicted"/>
<reference evidence="1" key="1">
    <citation type="submission" date="2020-11" db="EMBL/GenBank/DDBJ databases">
        <authorList>
            <person name="Tran Van P."/>
        </authorList>
    </citation>
    <scope>NUCLEOTIDE SEQUENCE</scope>
</reference>
<dbReference type="PANTHER" id="PTHR15922">
    <property type="entry name" value="NEUROBLASTOMA-AMPLIFIED SEQUENCE"/>
    <property type="match status" value="1"/>
</dbReference>